<accession>A0A246KZ17</accession>
<gene>
    <name evidence="1" type="ORF">CEE55_10920</name>
</gene>
<dbReference type="AlphaFoldDB" id="A0A246KZ17"/>
<evidence type="ECO:0000313" key="2">
    <source>
        <dbReference type="Proteomes" id="UP000197904"/>
    </source>
</evidence>
<name>A0A246KZ17_9GAMM</name>
<dbReference type="EMBL" id="NIXP01000075">
    <property type="protein sequence ID" value="OWR33649.1"/>
    <property type="molecule type" value="Genomic_DNA"/>
</dbReference>
<protein>
    <submittedName>
        <fullName evidence="1">Uncharacterized protein</fullName>
    </submittedName>
</protein>
<comment type="caution">
    <text evidence="1">The sequence shown here is derived from an EMBL/GenBank/DDBJ whole genome shotgun (WGS) entry which is preliminary data.</text>
</comment>
<dbReference type="RefSeq" id="WP_088476089.1">
    <property type="nucleotide sequence ID" value="NZ_NIXP01000075.1"/>
</dbReference>
<proteinExistence type="predicted"/>
<sequence length="155" mass="17921">MARKPAAMLTREELMAMLTAFVNQRPGFDPCNYGDASSYRSDQRTAQRQRNDALEMLAAIGWRESITAHDIRKALQGSGRLQLRDDGRLDYCTGQYWPTEFRAGVCRVLSQLLWDYWRENAPAELRERQDGSWGNHIRATARRGLGRGVAQRWFR</sequence>
<reference evidence="1 2" key="1">
    <citation type="submission" date="2017-06" db="EMBL/GenBank/DDBJ databases">
        <authorList>
            <person name="Kim H.J."/>
            <person name="Triplett B.A."/>
        </authorList>
    </citation>
    <scope>NUCLEOTIDE SEQUENCE [LARGE SCALE GENOMIC DNA]</scope>
    <source>
        <strain evidence="1 2">S18795</strain>
    </source>
</reference>
<dbReference type="Proteomes" id="UP000197904">
    <property type="component" value="Unassembled WGS sequence"/>
</dbReference>
<organism evidence="1 2">
    <name type="scientific">Stenotrophomonas pavanii</name>
    <dbReference type="NCBI Taxonomy" id="487698"/>
    <lineage>
        <taxon>Bacteria</taxon>
        <taxon>Pseudomonadati</taxon>
        <taxon>Pseudomonadota</taxon>
        <taxon>Gammaproteobacteria</taxon>
        <taxon>Lysobacterales</taxon>
        <taxon>Lysobacteraceae</taxon>
        <taxon>Stenotrophomonas</taxon>
    </lineage>
</organism>
<evidence type="ECO:0000313" key="1">
    <source>
        <dbReference type="EMBL" id="OWR33649.1"/>
    </source>
</evidence>